<gene>
    <name evidence="2" type="ORF">SAMN05216262_13116</name>
</gene>
<reference evidence="3" key="1">
    <citation type="submission" date="2016-10" db="EMBL/GenBank/DDBJ databases">
        <authorList>
            <person name="Varghese N."/>
            <person name="Submissions S."/>
        </authorList>
    </citation>
    <scope>NUCLEOTIDE SEQUENCE [LARGE SCALE GENOMIC DNA]</scope>
    <source>
        <strain evidence="3">CGMCC 1.9127</strain>
    </source>
</reference>
<proteinExistence type="predicted"/>
<dbReference type="STRING" id="641665.GCA_002104455_02221"/>
<dbReference type="Proteomes" id="UP000199297">
    <property type="component" value="Unassembled WGS sequence"/>
</dbReference>
<organism evidence="2 3">
    <name type="scientific">Colwellia chukchiensis</name>
    <dbReference type="NCBI Taxonomy" id="641665"/>
    <lineage>
        <taxon>Bacteria</taxon>
        <taxon>Pseudomonadati</taxon>
        <taxon>Pseudomonadota</taxon>
        <taxon>Gammaproteobacteria</taxon>
        <taxon>Alteromonadales</taxon>
        <taxon>Colwelliaceae</taxon>
        <taxon>Colwellia</taxon>
    </lineage>
</organism>
<dbReference type="OrthoDB" id="9797501at2"/>
<dbReference type="AlphaFoldDB" id="A0A1H7TZJ6"/>
<accession>A0A1H7TZJ6</accession>
<dbReference type="PROSITE" id="PS51736">
    <property type="entry name" value="RECOMBINASES_3"/>
    <property type="match status" value="1"/>
</dbReference>
<sequence length="244" mass="27909">MAKNIAYIRISDEYRQDTETQLNAIKEYAEKHGFIIDTWIEESISGSKTKISDRKISKIINELDEGDRLFCTEVSRLGRDKPFSIISIINEITEVHKAELHLAYSDQFISADNVENAEILFTIVGASYVARQEAMRRSERAKAACNRRTVQGLSNGRPKGYLIKSKLDEHEDHIVRALNDGTTKSQLARDLEVRRATLNDWLKMREHLRSYSVKLGMNTRSTLVEIKKACNEKNVTYDQVIASV</sequence>
<dbReference type="GO" id="GO:0000150">
    <property type="term" value="F:DNA strand exchange activity"/>
    <property type="evidence" value="ECO:0007669"/>
    <property type="project" value="InterPro"/>
</dbReference>
<evidence type="ECO:0000313" key="3">
    <source>
        <dbReference type="Proteomes" id="UP000199297"/>
    </source>
</evidence>
<dbReference type="Pfam" id="PF00239">
    <property type="entry name" value="Resolvase"/>
    <property type="match status" value="1"/>
</dbReference>
<dbReference type="Gene3D" id="3.40.50.1390">
    <property type="entry name" value="Resolvase, N-terminal catalytic domain"/>
    <property type="match status" value="1"/>
</dbReference>
<dbReference type="SUPFAM" id="SSF53041">
    <property type="entry name" value="Resolvase-like"/>
    <property type="match status" value="1"/>
</dbReference>
<name>A0A1H7TZJ6_9GAMM</name>
<dbReference type="InterPro" id="IPR050639">
    <property type="entry name" value="SSR_resolvase"/>
</dbReference>
<dbReference type="Gene3D" id="1.10.10.10">
    <property type="entry name" value="Winged helix-like DNA-binding domain superfamily/Winged helix DNA-binding domain"/>
    <property type="match status" value="1"/>
</dbReference>
<dbReference type="EMBL" id="FOBI01000031">
    <property type="protein sequence ID" value="SEL90171.1"/>
    <property type="molecule type" value="Genomic_DNA"/>
</dbReference>
<keyword evidence="3" id="KW-1185">Reference proteome</keyword>
<dbReference type="SMART" id="SM00857">
    <property type="entry name" value="Resolvase"/>
    <property type="match status" value="1"/>
</dbReference>
<dbReference type="GO" id="GO:0003677">
    <property type="term" value="F:DNA binding"/>
    <property type="evidence" value="ECO:0007669"/>
    <property type="project" value="InterPro"/>
</dbReference>
<dbReference type="InterPro" id="IPR036162">
    <property type="entry name" value="Resolvase-like_N_sf"/>
</dbReference>
<evidence type="ECO:0000313" key="2">
    <source>
        <dbReference type="EMBL" id="SEL90171.1"/>
    </source>
</evidence>
<dbReference type="InterPro" id="IPR036388">
    <property type="entry name" value="WH-like_DNA-bd_sf"/>
</dbReference>
<dbReference type="PANTHER" id="PTHR30461">
    <property type="entry name" value="DNA-INVERTASE FROM LAMBDOID PROPHAGE"/>
    <property type="match status" value="1"/>
</dbReference>
<evidence type="ECO:0000259" key="1">
    <source>
        <dbReference type="PROSITE" id="PS51736"/>
    </source>
</evidence>
<dbReference type="InterPro" id="IPR006119">
    <property type="entry name" value="Resolv_N"/>
</dbReference>
<dbReference type="RefSeq" id="WP_085286154.1">
    <property type="nucleotide sequence ID" value="NZ_FOBI01000031.1"/>
</dbReference>
<feature type="domain" description="Resolvase/invertase-type recombinase catalytic" evidence="1">
    <location>
        <begin position="3"/>
        <end position="152"/>
    </location>
</feature>
<dbReference type="PANTHER" id="PTHR30461:SF19">
    <property type="entry name" value="SITE-SPECIFIC RECOMBINASE RESOLVASE FAMILY"/>
    <property type="match status" value="1"/>
</dbReference>
<protein>
    <submittedName>
        <fullName evidence="2">Site-specific DNA recombinase</fullName>
    </submittedName>
</protein>